<dbReference type="PANTHER" id="PTHR10629:SF52">
    <property type="entry name" value="DNA (CYTOSINE-5)-METHYLTRANSFERASE 1"/>
    <property type="match status" value="1"/>
</dbReference>
<dbReference type="GO" id="GO:0003886">
    <property type="term" value="F:DNA (cytosine-5-)-methyltransferase activity"/>
    <property type="evidence" value="ECO:0007669"/>
    <property type="project" value="UniProtKB-EC"/>
</dbReference>
<feature type="active site" evidence="6">
    <location>
        <position position="102"/>
    </location>
</feature>
<dbReference type="GO" id="GO:0032259">
    <property type="term" value="P:methylation"/>
    <property type="evidence" value="ECO:0007669"/>
    <property type="project" value="UniProtKB-KW"/>
</dbReference>
<evidence type="ECO:0000256" key="6">
    <source>
        <dbReference type="PROSITE-ProRule" id="PRU01016"/>
    </source>
</evidence>
<dbReference type="PANTHER" id="PTHR10629">
    <property type="entry name" value="CYTOSINE-SPECIFIC METHYLTRANSFERASE"/>
    <property type="match status" value="1"/>
</dbReference>
<evidence type="ECO:0000256" key="2">
    <source>
        <dbReference type="ARBA" id="ARBA00022679"/>
    </source>
</evidence>
<dbReference type="Proteomes" id="UP000048926">
    <property type="component" value="Unassembled WGS sequence"/>
</dbReference>
<evidence type="ECO:0000313" key="10">
    <source>
        <dbReference type="Proteomes" id="UP000048926"/>
    </source>
</evidence>
<dbReference type="AlphaFoldDB" id="A0A0M6Y830"/>
<dbReference type="EC" id="2.1.1.37" evidence="8"/>
<protein>
    <recommendedName>
        <fullName evidence="8">Cytosine-specific methyltransferase</fullName>
        <ecNumber evidence="8">2.1.1.37</ecNumber>
    </recommendedName>
</protein>
<reference evidence="10" key="1">
    <citation type="submission" date="2015-07" db="EMBL/GenBank/DDBJ databases">
        <authorList>
            <person name="Rodrigo-Torres Lidia"/>
            <person name="Arahal R.David."/>
        </authorList>
    </citation>
    <scope>NUCLEOTIDE SEQUENCE [LARGE SCALE GENOMIC DNA]</scope>
    <source>
        <strain evidence="10">CECT 4801</strain>
    </source>
</reference>
<comment type="similarity">
    <text evidence="6 7">Belongs to the class I-like SAM-binding methyltransferase superfamily. C5-methyltransferase family.</text>
</comment>
<dbReference type="Gene3D" id="3.40.50.150">
    <property type="entry name" value="Vaccinia Virus protein VP39"/>
    <property type="match status" value="1"/>
</dbReference>
<sequence>MKPSYRVPTVAEVKAREGENGYKVASFFAGCGGSSFGYRLAGFKVVYANEFVEEARNAYAANAGEGTIIDGRDIRSVDPQDVLYAADLEEGELDILDGSPPCASFSMAGARDRLWGKEKNYSDVKQRTDDLFDHYVRMVDGIRPKVFQAENVAGMVRGSSVGHFLNALDDFERAGYDVEARLVNFAFLGCPQSRVRLFFQGVRRDLVEEFNVRPSFPKPLGYTYSIADACPWVVPDLGDTVELDRSESLINQAGIDLSVELASRMDRQMTDPSKAYAVGEEWLKLKPGEQSDRFFQLVRCDPDKPAPTITATGGHPSAASVTHPYENRKFSIAEVRRLSGFPDDFVFTGSYMQQFERAGRSVLPFGMMRLADTIESEILDRLV</sequence>
<dbReference type="InterPro" id="IPR050390">
    <property type="entry name" value="C5-Methyltransferase"/>
</dbReference>
<keyword evidence="1 6" id="KW-0489">Methyltransferase</keyword>
<dbReference type="PROSITE" id="PS00094">
    <property type="entry name" value="C5_MTASE_1"/>
    <property type="match status" value="1"/>
</dbReference>
<dbReference type="InterPro" id="IPR001525">
    <property type="entry name" value="C5_MeTfrase"/>
</dbReference>
<evidence type="ECO:0000256" key="5">
    <source>
        <dbReference type="ARBA" id="ARBA00047422"/>
    </source>
</evidence>
<dbReference type="OrthoDB" id="9813719at2"/>
<keyword evidence="3 6" id="KW-0949">S-adenosyl-L-methionine</keyword>
<dbReference type="EMBL" id="CXST01000002">
    <property type="protein sequence ID" value="CTQ45693.1"/>
    <property type="molecule type" value="Genomic_DNA"/>
</dbReference>
<accession>A0A0M6Y830</accession>
<dbReference type="GO" id="GO:0009307">
    <property type="term" value="P:DNA restriction-modification system"/>
    <property type="evidence" value="ECO:0007669"/>
    <property type="project" value="UniProtKB-KW"/>
</dbReference>
<evidence type="ECO:0000256" key="8">
    <source>
        <dbReference type="RuleBase" id="RU000417"/>
    </source>
</evidence>
<name>A0A0M6Y830_9HYPH</name>
<dbReference type="InterPro" id="IPR029063">
    <property type="entry name" value="SAM-dependent_MTases_sf"/>
</dbReference>
<dbReference type="RefSeq" id="WP_055658861.1">
    <property type="nucleotide sequence ID" value="NZ_CXST01000002.1"/>
</dbReference>
<keyword evidence="4" id="KW-0680">Restriction system</keyword>
<keyword evidence="2 6" id="KW-0808">Transferase</keyword>
<evidence type="ECO:0000256" key="4">
    <source>
        <dbReference type="ARBA" id="ARBA00022747"/>
    </source>
</evidence>
<keyword evidence="10" id="KW-1185">Reference proteome</keyword>
<evidence type="ECO:0000256" key="7">
    <source>
        <dbReference type="RuleBase" id="RU000416"/>
    </source>
</evidence>
<dbReference type="PROSITE" id="PS51679">
    <property type="entry name" value="SAM_MT_C5"/>
    <property type="match status" value="1"/>
</dbReference>
<proteinExistence type="inferred from homology"/>
<dbReference type="Gene3D" id="3.90.120.10">
    <property type="entry name" value="DNA Methylase, subunit A, domain 2"/>
    <property type="match status" value="1"/>
</dbReference>
<evidence type="ECO:0000256" key="3">
    <source>
        <dbReference type="ARBA" id="ARBA00022691"/>
    </source>
</evidence>
<dbReference type="InterPro" id="IPR018117">
    <property type="entry name" value="C5_DNA_meth_AS"/>
</dbReference>
<dbReference type="PRINTS" id="PR00105">
    <property type="entry name" value="C5METTRFRASE"/>
</dbReference>
<dbReference type="NCBIfam" id="TIGR00675">
    <property type="entry name" value="dcm"/>
    <property type="match status" value="1"/>
</dbReference>
<evidence type="ECO:0000313" key="9">
    <source>
        <dbReference type="EMBL" id="CTQ45693.1"/>
    </source>
</evidence>
<gene>
    <name evidence="9" type="primary">haeIIIM</name>
    <name evidence="9" type="ORF">LAL4801_04148</name>
</gene>
<evidence type="ECO:0000256" key="1">
    <source>
        <dbReference type="ARBA" id="ARBA00022603"/>
    </source>
</evidence>
<organism evidence="9 10">
    <name type="scientific">Roseibium aggregatum</name>
    <dbReference type="NCBI Taxonomy" id="187304"/>
    <lineage>
        <taxon>Bacteria</taxon>
        <taxon>Pseudomonadati</taxon>
        <taxon>Pseudomonadota</taxon>
        <taxon>Alphaproteobacteria</taxon>
        <taxon>Hyphomicrobiales</taxon>
        <taxon>Stappiaceae</taxon>
        <taxon>Roseibium</taxon>
    </lineage>
</organism>
<dbReference type="SUPFAM" id="SSF53335">
    <property type="entry name" value="S-adenosyl-L-methionine-dependent methyltransferases"/>
    <property type="match status" value="1"/>
</dbReference>
<comment type="catalytic activity">
    <reaction evidence="5 8">
        <text>a 2'-deoxycytidine in DNA + S-adenosyl-L-methionine = a 5-methyl-2'-deoxycytidine in DNA + S-adenosyl-L-homocysteine + H(+)</text>
        <dbReference type="Rhea" id="RHEA:13681"/>
        <dbReference type="Rhea" id="RHEA-COMP:11369"/>
        <dbReference type="Rhea" id="RHEA-COMP:11370"/>
        <dbReference type="ChEBI" id="CHEBI:15378"/>
        <dbReference type="ChEBI" id="CHEBI:57856"/>
        <dbReference type="ChEBI" id="CHEBI:59789"/>
        <dbReference type="ChEBI" id="CHEBI:85452"/>
        <dbReference type="ChEBI" id="CHEBI:85454"/>
        <dbReference type="EC" id="2.1.1.37"/>
    </reaction>
</comment>
<dbReference type="Pfam" id="PF00145">
    <property type="entry name" value="DNA_methylase"/>
    <property type="match status" value="1"/>
</dbReference>